<dbReference type="GO" id="GO:0016787">
    <property type="term" value="F:hydrolase activity"/>
    <property type="evidence" value="ECO:0007669"/>
    <property type="project" value="UniProtKB-KW"/>
</dbReference>
<dbReference type="GO" id="GO:0004519">
    <property type="term" value="F:endonuclease activity"/>
    <property type="evidence" value="ECO:0007669"/>
    <property type="project" value="UniProtKB-UniRule"/>
</dbReference>
<proteinExistence type="inferred from homology"/>
<evidence type="ECO:0000256" key="2">
    <source>
        <dbReference type="PIRNR" id="PIRNR029950"/>
    </source>
</evidence>
<dbReference type="Gene3D" id="3.30.70.2660">
    <property type="match status" value="1"/>
</dbReference>
<keyword evidence="2" id="KW-0255">Endonuclease</keyword>
<sequence>MNKENSIEFKVYGRKALFSDPINRIGGEKFSYQIPTYEALKGIVESIYWKPTFVWVIDKVRVMNQIQTESSGIRPIEYAGGNTLSYYTYLRDVEYQIKAHFEWNENRKELAKDRNENKHFFMAKRMLERGGRRDIFLGTRECQGYVEPCSFGKGVGAYDQLEELSFGLMVHGLTYPDLAIREEEKGRITSRFWCPIMKKGVVEFIRPEECSIRRILSDMKEKEFNSNNFSGLEEFEELLNKEGVL</sequence>
<dbReference type="InterPro" id="IPR021124">
    <property type="entry name" value="CRISPR-assoc_prot_Cas5"/>
</dbReference>
<protein>
    <recommendedName>
        <fullName evidence="2">pre-crRNA processing endonuclease</fullName>
        <ecNumber evidence="2">3.1.-.-</ecNumber>
    </recommendedName>
</protein>
<reference evidence="3 4" key="1">
    <citation type="submission" date="2019-09" db="EMBL/GenBank/DDBJ databases">
        <authorList>
            <person name="Valk L.C."/>
        </authorList>
    </citation>
    <scope>NUCLEOTIDE SEQUENCE [LARGE SCALE GENOMIC DNA]</scope>
    <source>
        <strain evidence="3">GalUA</strain>
    </source>
</reference>
<dbReference type="NCBIfam" id="TIGR02593">
    <property type="entry name" value="CRISPR_cas5"/>
    <property type="match status" value="1"/>
</dbReference>
<keyword evidence="2" id="KW-0694">RNA-binding</keyword>
<dbReference type="NCBIfam" id="TIGR01876">
    <property type="entry name" value="cas_Cas5d"/>
    <property type="match status" value="1"/>
</dbReference>
<dbReference type="Proteomes" id="UP000461768">
    <property type="component" value="Unassembled WGS sequence"/>
</dbReference>
<dbReference type="PIRSF" id="PIRSF029950">
    <property type="entry name" value="Cas_CT1134"/>
    <property type="match status" value="1"/>
</dbReference>
<keyword evidence="2" id="KW-0540">Nuclease</keyword>
<dbReference type="RefSeq" id="WP_151144433.1">
    <property type="nucleotide sequence ID" value="NZ_WAGX01000005.1"/>
</dbReference>
<dbReference type="InterPro" id="IPR013422">
    <property type="entry name" value="CRISPR-assoc_prot_Cas5_N"/>
</dbReference>
<accession>A0A7V7UBL3</accession>
<dbReference type="InterPro" id="IPR010155">
    <property type="entry name" value="CRISPR-assoc_prot_Cas5d"/>
</dbReference>
<evidence type="ECO:0000313" key="3">
    <source>
        <dbReference type="EMBL" id="KAB1437880.1"/>
    </source>
</evidence>
<comment type="similarity">
    <text evidence="2">Belongs to the CRISPR-associated protein Cas5 family. Subtype I-C/Dvulg subfamily.</text>
</comment>
<dbReference type="AlphaFoldDB" id="A0A7V7UBL3"/>
<dbReference type="Pfam" id="PF09704">
    <property type="entry name" value="Cas_Cas5d"/>
    <property type="match status" value="1"/>
</dbReference>
<dbReference type="EMBL" id="WAGX01000005">
    <property type="protein sequence ID" value="KAB1437880.1"/>
    <property type="molecule type" value="Genomic_DNA"/>
</dbReference>
<comment type="caution">
    <text evidence="3">The sequence shown here is derived from an EMBL/GenBank/DDBJ whole genome shotgun (WGS) entry which is preliminary data.</text>
</comment>
<dbReference type="CDD" id="cd09651">
    <property type="entry name" value="Cas5_I-C"/>
    <property type="match status" value="1"/>
</dbReference>
<keyword evidence="4" id="KW-1185">Reference proteome</keyword>
<dbReference type="GO" id="GO:0051607">
    <property type="term" value="P:defense response to virus"/>
    <property type="evidence" value="ECO:0007669"/>
    <property type="project" value="UniProtKB-UniRule"/>
</dbReference>
<evidence type="ECO:0000256" key="1">
    <source>
        <dbReference type="ARBA" id="ARBA00023118"/>
    </source>
</evidence>
<keyword evidence="2" id="KW-0378">Hydrolase</keyword>
<comment type="function">
    <text evidence="2">CRISPR (clustered regularly interspaced short palindromic repeat) is an adaptive immune system that provides protection against mobile genetic elements (viruses, transposable elements and conjugative plasmids). CRISPR clusters contain spacers, sequences complementary to antecedent mobile elements, and target invading nucleic acids. CRISPR clusters are transcribed and processed into CRISPR RNA (crRNA).</text>
</comment>
<dbReference type="EC" id="3.1.-.-" evidence="2"/>
<organism evidence="3 4">
    <name type="scientific">Candidatus Galacturonatibacter soehngenii</name>
    <dbReference type="NCBI Taxonomy" id="2307010"/>
    <lineage>
        <taxon>Bacteria</taxon>
        <taxon>Bacillati</taxon>
        <taxon>Bacillota</taxon>
        <taxon>Clostridia</taxon>
        <taxon>Lachnospirales</taxon>
        <taxon>Lachnospiraceae</taxon>
        <taxon>Candidatus Galacturonatibacter</taxon>
    </lineage>
</organism>
<reference evidence="3 4" key="2">
    <citation type="submission" date="2020-02" db="EMBL/GenBank/DDBJ databases">
        <title>Candidatus Galacturonibacter soehngenii shows hetero-acetogenic catabolism of galacturonic acid but lacks a canonical carbon monoxide dehydrogenase/acetyl-CoA synthase complex.</title>
        <authorList>
            <person name="Diender M."/>
            <person name="Stouten G.R."/>
            <person name="Petersen J.F."/>
            <person name="Nielsen P.H."/>
            <person name="Dueholm M.S."/>
            <person name="Pronk J.T."/>
            <person name="Van Loosdrecht M.C.M."/>
        </authorList>
    </citation>
    <scope>NUCLEOTIDE SEQUENCE [LARGE SCALE GENOMIC DNA]</scope>
    <source>
        <strain evidence="3">GalUA</strain>
    </source>
</reference>
<keyword evidence="1 2" id="KW-0051">Antiviral defense</keyword>
<dbReference type="GO" id="GO:0043571">
    <property type="term" value="P:maintenance of CRISPR repeat elements"/>
    <property type="evidence" value="ECO:0007669"/>
    <property type="project" value="UniProtKB-UniRule"/>
</dbReference>
<gene>
    <name evidence="3" type="primary">cas5c</name>
    <name evidence="3" type="ORF">F7O84_09845</name>
</gene>
<dbReference type="GO" id="GO:0003723">
    <property type="term" value="F:RNA binding"/>
    <property type="evidence" value="ECO:0007669"/>
    <property type="project" value="UniProtKB-UniRule"/>
</dbReference>
<dbReference type="OrthoDB" id="5621871at2"/>
<evidence type="ECO:0000313" key="4">
    <source>
        <dbReference type="Proteomes" id="UP000461768"/>
    </source>
</evidence>
<name>A0A7V7UBL3_9FIRM</name>